<dbReference type="STRING" id="1852522.SAMN06295960_2426"/>
<feature type="domain" description="VTT" evidence="3">
    <location>
        <begin position="32"/>
        <end position="152"/>
    </location>
</feature>
<proteinExistence type="inferred from homology"/>
<feature type="transmembrane region" description="Helical" evidence="2">
    <location>
        <begin position="12"/>
        <end position="32"/>
    </location>
</feature>
<feature type="transmembrane region" description="Helical" evidence="2">
    <location>
        <begin position="103"/>
        <end position="122"/>
    </location>
</feature>
<dbReference type="AlphaFoldDB" id="A0A1X7KKP2"/>
<feature type="transmembrane region" description="Helical" evidence="2">
    <location>
        <begin position="52"/>
        <end position="76"/>
    </location>
</feature>
<dbReference type="InterPro" id="IPR051311">
    <property type="entry name" value="DedA_domain"/>
</dbReference>
<dbReference type="GO" id="GO:0005886">
    <property type="term" value="C:plasma membrane"/>
    <property type="evidence" value="ECO:0007669"/>
    <property type="project" value="TreeGrafter"/>
</dbReference>
<dbReference type="Proteomes" id="UP000193834">
    <property type="component" value="Unassembled WGS sequence"/>
</dbReference>
<evidence type="ECO:0000313" key="5">
    <source>
        <dbReference type="Proteomes" id="UP000193834"/>
    </source>
</evidence>
<comment type="similarity">
    <text evidence="1">Belongs to the DedA family.</text>
</comment>
<evidence type="ECO:0000256" key="1">
    <source>
        <dbReference type="ARBA" id="ARBA00010792"/>
    </source>
</evidence>
<dbReference type="EMBL" id="FXAZ01000003">
    <property type="protein sequence ID" value="SMG41709.1"/>
    <property type="molecule type" value="Genomic_DNA"/>
</dbReference>
<feature type="transmembrane region" description="Helical" evidence="2">
    <location>
        <begin position="134"/>
        <end position="155"/>
    </location>
</feature>
<keyword evidence="5" id="KW-1185">Reference proteome</keyword>
<reference evidence="4 5" key="1">
    <citation type="submission" date="2017-04" db="EMBL/GenBank/DDBJ databases">
        <authorList>
            <person name="Afonso C.L."/>
            <person name="Miller P.J."/>
            <person name="Scott M.A."/>
            <person name="Spackman E."/>
            <person name="Goraichik I."/>
            <person name="Dimitrov K.M."/>
            <person name="Suarez D.L."/>
            <person name="Swayne D.E."/>
        </authorList>
    </citation>
    <scope>NUCLEOTIDE SEQUENCE [LARGE SCALE GENOMIC DNA]</scope>
    <source>
        <strain evidence="4 5">11</strain>
    </source>
</reference>
<dbReference type="Pfam" id="PF09335">
    <property type="entry name" value="VTT_dom"/>
    <property type="match status" value="1"/>
</dbReference>
<gene>
    <name evidence="4" type="ORF">SAMN06295960_2426</name>
</gene>
<keyword evidence="2" id="KW-1133">Transmembrane helix</keyword>
<keyword evidence="2" id="KW-0812">Transmembrane</keyword>
<dbReference type="RefSeq" id="WP_244903383.1">
    <property type="nucleotide sequence ID" value="NZ_FXAZ01000003.1"/>
</dbReference>
<evidence type="ECO:0000256" key="2">
    <source>
        <dbReference type="SAM" id="Phobius"/>
    </source>
</evidence>
<organism evidence="4 5">
    <name type="scientific">Paenibacillus aquistagni</name>
    <dbReference type="NCBI Taxonomy" id="1852522"/>
    <lineage>
        <taxon>Bacteria</taxon>
        <taxon>Bacillati</taxon>
        <taxon>Bacillota</taxon>
        <taxon>Bacilli</taxon>
        <taxon>Bacillales</taxon>
        <taxon>Paenibacillaceae</taxon>
        <taxon>Paenibacillus</taxon>
    </lineage>
</organism>
<keyword evidence="2" id="KW-0472">Membrane</keyword>
<dbReference type="PANTHER" id="PTHR42709">
    <property type="entry name" value="ALKALINE PHOSPHATASE LIKE PROTEIN"/>
    <property type="match status" value="1"/>
</dbReference>
<dbReference type="PANTHER" id="PTHR42709:SF9">
    <property type="entry name" value="ALKALINE PHOSPHATASE LIKE PROTEIN"/>
    <property type="match status" value="1"/>
</dbReference>
<protein>
    <submittedName>
        <fullName evidence="4">Membrane protein DedA, SNARE-associated domain</fullName>
    </submittedName>
</protein>
<name>A0A1X7KKP2_9BACL</name>
<evidence type="ECO:0000313" key="4">
    <source>
        <dbReference type="EMBL" id="SMG41709.1"/>
    </source>
</evidence>
<sequence>MISHSIIQLVDHYGYLIFFLAFCLGPFGIPVPNEITILTGSILSNSGILNPWMIYTHILAGLLTAITCTFFVGKIFGEKLKRKYRNNGHFQEADKFYKQYGNIAMFLGILFPVVRYIVPVFIGLSGITFRKFCLISYSSACVWTAMFFAFGKFFLEIIF</sequence>
<accession>A0A1X7KKP2</accession>
<evidence type="ECO:0000259" key="3">
    <source>
        <dbReference type="Pfam" id="PF09335"/>
    </source>
</evidence>
<dbReference type="InterPro" id="IPR032816">
    <property type="entry name" value="VTT_dom"/>
</dbReference>